<keyword evidence="2" id="KW-1185">Reference proteome</keyword>
<reference evidence="1 2" key="1">
    <citation type="submission" date="2018-05" db="EMBL/GenBank/DDBJ databases">
        <title>The genome of Vibrio coralliilyticus phage YC.</title>
        <authorList>
            <person name="Benler S."/>
        </authorList>
    </citation>
    <scope>NUCLEOTIDE SEQUENCE [LARGE SCALE GENOMIC DNA]</scope>
</reference>
<name>A0A384ZS88_9CAUD</name>
<dbReference type="Pfam" id="PF06841">
    <property type="entry name" value="Phage_T4_gp19"/>
    <property type="match status" value="1"/>
</dbReference>
<evidence type="ECO:0000313" key="1">
    <source>
        <dbReference type="EMBL" id="AXC34521.1"/>
    </source>
</evidence>
<evidence type="ECO:0000313" key="2">
    <source>
        <dbReference type="Proteomes" id="UP000260311"/>
    </source>
</evidence>
<dbReference type="InterPro" id="IPR010667">
    <property type="entry name" value="Phage_T4_Gp19"/>
</dbReference>
<dbReference type="KEGG" id="vg:55608599"/>
<dbReference type="RefSeq" id="YP_009838367.1">
    <property type="nucleotide sequence ID" value="NC_048709.1"/>
</dbReference>
<dbReference type="GeneID" id="55608599"/>
<dbReference type="Proteomes" id="UP000260311">
    <property type="component" value="Segment"/>
</dbReference>
<dbReference type="GO" id="GO:0005198">
    <property type="term" value="F:structural molecule activity"/>
    <property type="evidence" value="ECO:0007669"/>
    <property type="project" value="InterPro"/>
</dbReference>
<organism evidence="1 2">
    <name type="scientific">Vibrio phage YC</name>
    <dbReference type="NCBI Taxonomy" id="2267403"/>
    <lineage>
        <taxon>Viruses</taxon>
        <taxon>Duplodnaviria</taxon>
        <taxon>Heunggongvirae</taxon>
        <taxon>Uroviricota</taxon>
        <taxon>Caudoviricetes</taxon>
        <taxon>Pantevenvirales</taxon>
        <taxon>Ackermannviridae</taxon>
        <taxon>Campanilevirus</taxon>
        <taxon>Campanilevirus YC</taxon>
    </lineage>
</organism>
<proteinExistence type="predicted"/>
<sequence length="176" mass="19901">MRVSTFQAALNRHGGVQRQYRWRWIPNLPAAIASPSDLEDVSLMAISTTLPPSTLGEVLIPWGGRELPLPGDRKFQPWTVTLINTTDDFAHALCENWSELINGTQSNVTTGDQTALLLDQTLQLLDENDNVVREYTLELAWPQEVGEVELDQQSQDSFGQFTLTLRYLQHSHDRTL</sequence>
<protein>
    <submittedName>
        <fullName evidence="1">Tail tube</fullName>
    </submittedName>
</protein>
<accession>A0A384ZS88</accession>
<dbReference type="EMBL" id="MH375644">
    <property type="protein sequence ID" value="AXC34521.1"/>
    <property type="molecule type" value="Genomic_DNA"/>
</dbReference>